<dbReference type="SMART" id="SM00755">
    <property type="entry name" value="Grip"/>
    <property type="match status" value="1"/>
</dbReference>
<dbReference type="GO" id="GO:0005794">
    <property type="term" value="C:Golgi apparatus"/>
    <property type="evidence" value="ECO:0007669"/>
    <property type="project" value="TreeGrafter"/>
</dbReference>
<feature type="domain" description="GRIP" evidence="8">
    <location>
        <begin position="571"/>
        <end position="621"/>
    </location>
</feature>
<feature type="coiled-coil region" evidence="6">
    <location>
        <begin position="362"/>
        <end position="484"/>
    </location>
</feature>
<feature type="coiled-coil region" evidence="6">
    <location>
        <begin position="521"/>
        <end position="583"/>
    </location>
</feature>
<keyword evidence="10" id="KW-1185">Reference proteome</keyword>
<feature type="compositionally biased region" description="Polar residues" evidence="7">
    <location>
        <begin position="127"/>
        <end position="140"/>
    </location>
</feature>
<organism evidence="9 10">
    <name type="scientific">Parthenolecanium corni</name>
    <dbReference type="NCBI Taxonomy" id="536013"/>
    <lineage>
        <taxon>Eukaryota</taxon>
        <taxon>Metazoa</taxon>
        <taxon>Ecdysozoa</taxon>
        <taxon>Arthropoda</taxon>
        <taxon>Hexapoda</taxon>
        <taxon>Insecta</taxon>
        <taxon>Pterygota</taxon>
        <taxon>Neoptera</taxon>
        <taxon>Paraneoptera</taxon>
        <taxon>Hemiptera</taxon>
        <taxon>Sternorrhyncha</taxon>
        <taxon>Coccoidea</taxon>
        <taxon>Coccidae</taxon>
        <taxon>Parthenolecanium</taxon>
    </lineage>
</organism>
<feature type="coiled-coil region" evidence="6">
    <location>
        <begin position="8"/>
        <end position="35"/>
    </location>
</feature>
<protein>
    <recommendedName>
        <fullName evidence="8">GRIP domain-containing protein</fullName>
    </recommendedName>
</protein>
<comment type="caution">
    <text evidence="9">The sequence shown here is derived from an EMBL/GenBank/DDBJ whole genome shotgun (WGS) entry which is preliminary data.</text>
</comment>
<dbReference type="PANTHER" id="PTHR23157:SF25">
    <property type="entry name" value="GRIP AND COILED-COIL DOMAIN-CONTAINING PROTEIN 1"/>
    <property type="match status" value="1"/>
</dbReference>
<dbReference type="PROSITE" id="PS50913">
    <property type="entry name" value="GRIP"/>
    <property type="match status" value="1"/>
</dbReference>
<keyword evidence="5" id="KW-0472">Membrane</keyword>
<evidence type="ECO:0000256" key="2">
    <source>
        <dbReference type="ARBA" id="ARBA00004496"/>
    </source>
</evidence>
<proteinExistence type="predicted"/>
<evidence type="ECO:0000313" key="9">
    <source>
        <dbReference type="EMBL" id="KAK7580301.1"/>
    </source>
</evidence>
<sequence>MAKSSKNVDDLLGTINSQEEQLNRYKKRLQDVVIAHKKLMTEKTRLEETLKTVTDVKSTNVDGDPVTDNNAEKKIDELKSKVTKLAQSLSAMSDEKCQMEAQFQLERKHLYEKNSQLEEKLKDLSVNDKTASVESSPKTNLDNRQRELELSSNIRELQKIINEERRKRENKEFFISKLKEQLKLTQEKLNEAKESENALRSHLSETKTLPEDDTPSQKVLENLKSELKLMQEQHDLAVRQEQMRTLKAEEKMRKLAVEHENRVSKLEQKLAQLSDLASKYDKHRQEDQQTILKLKNRLMQLELENSNVKCEDDRISFSEETLFQQLQHIKHQLMQNCKSSFQLNKLKEILCEGLDLVPDSDAKRYKELFLQLKQQYEECQRKNSRDSTDEHVTVSKQKLHILRNKISELETANSTLQRQLDMEHENIDKVLEDERHKWKLKINALESEYHNKLIIMERELEKQRERTTNMLEEKEKQLQHLQQRYFPVYEFSEEPSSEKKKSYRGTQKRQNSTLIYYLEDSARKEADINRLRKINNELEERIHEMEKDHYYQTQLYTQLQEELEKLQKEQDGNEDMNKKYLKNVIMNYLNATDPKMKSHMLNAIFTILKFSDIEMNRVLKLLKK</sequence>
<dbReference type="InterPro" id="IPR051952">
    <property type="entry name" value="Golgi-autophagy_related"/>
</dbReference>
<comment type="subcellular location">
    <subcellularLocation>
        <location evidence="2">Cytoplasm</location>
    </subcellularLocation>
    <subcellularLocation>
        <location evidence="1">Endomembrane system</location>
        <topology evidence="1">Peripheral membrane protein</topology>
    </subcellularLocation>
</comment>
<gene>
    <name evidence="9" type="ORF">V9T40_000930</name>
</gene>
<dbReference type="Gene3D" id="1.10.220.60">
    <property type="entry name" value="GRIP domain"/>
    <property type="match status" value="1"/>
</dbReference>
<dbReference type="PANTHER" id="PTHR23157">
    <property type="entry name" value="GRIP AND COILED-COIL DOMAIN-CONTAINING PROTEIN 1"/>
    <property type="match status" value="1"/>
</dbReference>
<feature type="region of interest" description="Disordered" evidence="7">
    <location>
        <begin position="122"/>
        <end position="144"/>
    </location>
</feature>
<evidence type="ECO:0000256" key="3">
    <source>
        <dbReference type="ARBA" id="ARBA00022490"/>
    </source>
</evidence>
<keyword evidence="4 6" id="KW-0175">Coiled coil</keyword>
<dbReference type="Pfam" id="PF01465">
    <property type="entry name" value="GRIP"/>
    <property type="match status" value="1"/>
</dbReference>
<evidence type="ECO:0000256" key="6">
    <source>
        <dbReference type="SAM" id="Coils"/>
    </source>
</evidence>
<dbReference type="AlphaFoldDB" id="A0AAN9Y0V8"/>
<evidence type="ECO:0000313" key="10">
    <source>
        <dbReference type="Proteomes" id="UP001367676"/>
    </source>
</evidence>
<evidence type="ECO:0000259" key="8">
    <source>
        <dbReference type="PROSITE" id="PS50913"/>
    </source>
</evidence>
<dbReference type="InterPro" id="IPR000237">
    <property type="entry name" value="GRIP_dom"/>
</dbReference>
<name>A0AAN9Y0V8_9HEMI</name>
<dbReference type="Proteomes" id="UP001367676">
    <property type="component" value="Unassembled WGS sequence"/>
</dbReference>
<reference evidence="9 10" key="1">
    <citation type="submission" date="2024-03" db="EMBL/GenBank/DDBJ databases">
        <title>Adaptation during the transition from Ophiocordyceps entomopathogen to insect associate is accompanied by gene loss and intensified selection.</title>
        <authorList>
            <person name="Ward C.M."/>
            <person name="Onetto C.A."/>
            <person name="Borneman A.R."/>
        </authorList>
    </citation>
    <scope>NUCLEOTIDE SEQUENCE [LARGE SCALE GENOMIC DNA]</scope>
    <source>
        <strain evidence="9">AWRI1</strain>
        <tissue evidence="9">Single Adult Female</tissue>
    </source>
</reference>
<accession>A0AAN9Y0V8</accession>
<evidence type="ECO:0000256" key="1">
    <source>
        <dbReference type="ARBA" id="ARBA00004184"/>
    </source>
</evidence>
<evidence type="ECO:0000256" key="7">
    <source>
        <dbReference type="SAM" id="MobiDB-lite"/>
    </source>
</evidence>
<evidence type="ECO:0000256" key="5">
    <source>
        <dbReference type="ARBA" id="ARBA00023136"/>
    </source>
</evidence>
<keyword evidence="3" id="KW-0963">Cytoplasm</keyword>
<evidence type="ECO:0000256" key="4">
    <source>
        <dbReference type="ARBA" id="ARBA00023054"/>
    </source>
</evidence>
<dbReference type="EMBL" id="JBBCAQ010000034">
    <property type="protein sequence ID" value="KAK7580301.1"/>
    <property type="molecule type" value="Genomic_DNA"/>
</dbReference>